<feature type="domain" description="Ionotropic glutamate receptor C-terminal" evidence="14">
    <location>
        <begin position="434"/>
        <end position="763"/>
    </location>
</feature>
<evidence type="ECO:0000256" key="3">
    <source>
        <dbReference type="ARBA" id="ARBA00022692"/>
    </source>
</evidence>
<organism evidence="15 16">
    <name type="scientific">Ensete ventricosum</name>
    <name type="common">Abyssinian banana</name>
    <name type="synonym">Musa ensete</name>
    <dbReference type="NCBI Taxonomy" id="4639"/>
    <lineage>
        <taxon>Eukaryota</taxon>
        <taxon>Viridiplantae</taxon>
        <taxon>Streptophyta</taxon>
        <taxon>Embryophyta</taxon>
        <taxon>Tracheophyta</taxon>
        <taxon>Spermatophyta</taxon>
        <taxon>Magnoliopsida</taxon>
        <taxon>Liliopsida</taxon>
        <taxon>Zingiberales</taxon>
        <taxon>Musaceae</taxon>
        <taxon>Ensete</taxon>
    </lineage>
</organism>
<evidence type="ECO:0000256" key="6">
    <source>
        <dbReference type="ARBA" id="ARBA00023136"/>
    </source>
</evidence>
<evidence type="ECO:0000256" key="13">
    <source>
        <dbReference type="SAM" id="SignalP"/>
    </source>
</evidence>
<dbReference type="EMBL" id="JAQQAF010000008">
    <property type="protein sequence ID" value="KAJ8465347.1"/>
    <property type="molecule type" value="Genomic_DNA"/>
</dbReference>
<dbReference type="InterPro" id="IPR001828">
    <property type="entry name" value="ANF_lig-bd_rcpt"/>
</dbReference>
<dbReference type="InterPro" id="IPR001320">
    <property type="entry name" value="Iontro_rcpt_C"/>
</dbReference>
<feature type="region of interest" description="Disordered" evidence="11">
    <location>
        <begin position="771"/>
        <end position="791"/>
    </location>
</feature>
<dbReference type="CDD" id="cd13686">
    <property type="entry name" value="GluR_Plant"/>
    <property type="match status" value="1"/>
</dbReference>
<evidence type="ECO:0000256" key="5">
    <source>
        <dbReference type="ARBA" id="ARBA00023065"/>
    </source>
</evidence>
<accession>A0AAV8P3G4</accession>
<feature type="compositionally biased region" description="Polar residues" evidence="11">
    <location>
        <begin position="780"/>
        <end position="791"/>
    </location>
</feature>
<name>A0AAV8P3G4_ENSVE</name>
<dbReference type="InterPro" id="IPR028082">
    <property type="entry name" value="Peripla_BP_I"/>
</dbReference>
<evidence type="ECO:0000256" key="10">
    <source>
        <dbReference type="ARBA" id="ARBA00023303"/>
    </source>
</evidence>
<feature type="signal peptide" evidence="13">
    <location>
        <begin position="1"/>
        <end position="22"/>
    </location>
</feature>
<keyword evidence="4 12" id="KW-1133">Transmembrane helix</keyword>
<dbReference type="GO" id="GO:0016020">
    <property type="term" value="C:membrane"/>
    <property type="evidence" value="ECO:0007669"/>
    <property type="project" value="UniProtKB-SubCell"/>
</dbReference>
<evidence type="ECO:0000256" key="8">
    <source>
        <dbReference type="ARBA" id="ARBA00023180"/>
    </source>
</evidence>
<evidence type="ECO:0000256" key="9">
    <source>
        <dbReference type="ARBA" id="ARBA00023286"/>
    </source>
</evidence>
<evidence type="ECO:0000256" key="11">
    <source>
        <dbReference type="SAM" id="MobiDB-lite"/>
    </source>
</evidence>
<dbReference type="SMART" id="SM00079">
    <property type="entry name" value="PBPe"/>
    <property type="match status" value="1"/>
</dbReference>
<comment type="caution">
    <text evidence="15">The sequence shown here is derived from an EMBL/GenBank/DDBJ whole genome shotgun (WGS) entry which is preliminary data.</text>
</comment>
<proteinExistence type="predicted"/>
<dbReference type="Gene3D" id="3.40.190.10">
    <property type="entry name" value="Periplasmic binding protein-like II"/>
    <property type="match status" value="2"/>
</dbReference>
<protein>
    <recommendedName>
        <fullName evidence="14">Ionotropic glutamate receptor C-terminal domain-containing protein</fullName>
    </recommendedName>
</protein>
<keyword evidence="13" id="KW-0732">Signal</keyword>
<comment type="subcellular location">
    <subcellularLocation>
        <location evidence="1">Membrane</location>
        <topology evidence="1">Multi-pass membrane protein</topology>
    </subcellularLocation>
</comment>
<feature type="transmembrane region" description="Helical" evidence="12">
    <location>
        <begin position="584"/>
        <end position="603"/>
    </location>
</feature>
<dbReference type="Pfam" id="PF01094">
    <property type="entry name" value="ANF_receptor"/>
    <property type="match status" value="1"/>
</dbReference>
<gene>
    <name evidence="15" type="ORF">OPV22_027899</name>
</gene>
<evidence type="ECO:0000313" key="15">
    <source>
        <dbReference type="EMBL" id="KAJ8465347.1"/>
    </source>
</evidence>
<feature type="chain" id="PRO_5043541136" description="Ionotropic glutamate receptor C-terminal domain-containing protein" evidence="13">
    <location>
        <begin position="23"/>
        <end position="791"/>
    </location>
</feature>
<keyword evidence="8" id="KW-0325">Glycoprotein</keyword>
<dbReference type="SUPFAM" id="SSF53850">
    <property type="entry name" value="Periplasmic binding protein-like II"/>
    <property type="match status" value="1"/>
</dbReference>
<dbReference type="Pfam" id="PF00497">
    <property type="entry name" value="SBP_bac_3"/>
    <property type="match status" value="1"/>
</dbReference>
<evidence type="ECO:0000256" key="7">
    <source>
        <dbReference type="ARBA" id="ARBA00023170"/>
    </source>
</evidence>
<keyword evidence="5" id="KW-0406">Ion transport</keyword>
<keyword evidence="2" id="KW-0813">Transport</keyword>
<dbReference type="GO" id="GO:0015276">
    <property type="term" value="F:ligand-gated monoatomic ion channel activity"/>
    <property type="evidence" value="ECO:0007669"/>
    <property type="project" value="InterPro"/>
</dbReference>
<evidence type="ECO:0000256" key="2">
    <source>
        <dbReference type="ARBA" id="ARBA00022448"/>
    </source>
</evidence>
<dbReference type="InterPro" id="IPR015683">
    <property type="entry name" value="Ionotropic_Glu_rcpt"/>
</dbReference>
<dbReference type="PANTHER" id="PTHR18966">
    <property type="entry name" value="IONOTROPIC GLUTAMATE RECEPTOR"/>
    <property type="match status" value="1"/>
</dbReference>
<dbReference type="Gene3D" id="3.40.50.2300">
    <property type="match status" value="2"/>
</dbReference>
<keyword evidence="16" id="KW-1185">Reference proteome</keyword>
<evidence type="ECO:0000313" key="16">
    <source>
        <dbReference type="Proteomes" id="UP001222027"/>
    </source>
</evidence>
<dbReference type="FunFam" id="3.40.50.2300:FF:000188">
    <property type="entry name" value="Glutamate receptor"/>
    <property type="match status" value="1"/>
</dbReference>
<dbReference type="Gene3D" id="1.10.287.70">
    <property type="match status" value="1"/>
</dbReference>
<dbReference type="InterPro" id="IPR001638">
    <property type="entry name" value="Solute-binding_3/MltF_N"/>
</dbReference>
<evidence type="ECO:0000256" key="4">
    <source>
        <dbReference type="ARBA" id="ARBA00022989"/>
    </source>
</evidence>
<evidence type="ECO:0000259" key="14">
    <source>
        <dbReference type="SMART" id="SM00079"/>
    </source>
</evidence>
<keyword evidence="9" id="KW-1071">Ligand-gated ion channel</keyword>
<dbReference type="SUPFAM" id="SSF53822">
    <property type="entry name" value="Periplasmic binding protein-like I"/>
    <property type="match status" value="1"/>
</dbReference>
<keyword evidence="10" id="KW-0407">Ion channel</keyword>
<keyword evidence="3 12" id="KW-0812">Transmembrane</keyword>
<evidence type="ECO:0000256" key="1">
    <source>
        <dbReference type="ARBA" id="ARBA00004141"/>
    </source>
</evidence>
<dbReference type="AlphaFoldDB" id="A0AAV8P3G4"/>
<dbReference type="Proteomes" id="UP001222027">
    <property type="component" value="Unassembled WGS sequence"/>
</dbReference>
<dbReference type="Pfam" id="PF00060">
    <property type="entry name" value="Lig_chan"/>
    <property type="match status" value="1"/>
</dbReference>
<evidence type="ECO:0000256" key="12">
    <source>
        <dbReference type="SAM" id="Phobius"/>
    </source>
</evidence>
<feature type="transmembrane region" description="Helical" evidence="12">
    <location>
        <begin position="554"/>
        <end position="572"/>
    </location>
</feature>
<keyword evidence="6 12" id="KW-0472">Membrane</keyword>
<sequence>MRASFLSFLLLFFCSSLFSAKAASVYIGALVNTESRVGREQKVAIEIAGRRYNSSSSSSLLLRVSEFSSSADPLEIYTKAQDLMKWGAEAIIGAGAWPEVAILARLGSTARIPVISLATTPTPSPPMPFLVRMSYPNSGEARCLSDVVRSYKWRRVIVLYEDDIYGGSISGLLPTLSDALRAGGSRIDHHVVFPPWHTVSSSDDDAADTVRQKLKHVPPQLSKVFIVLGSSPELAVHLFKEAKLLGMMTKGHVWIVTDDITSLLDSSDLSPSFVSSYMQGAIGIGSYVNTTTSFFRDFSWEFQQRFDQEEGTKGRRQPGMHAVRAYDAVHALADAAAGRAENRSSIALLEGVLLGNFSGLSGSISFTREGGLPEAGRGTSAFRVLNVVGRSYREVGFWSEGYGFFEEEKGVDVLGPVFWPGGTANTPGGWGMLRIGVPNHTTFNQFVKVEYDDSSGKVKAVTGFCIDVFREILKHLSYELYYEFIPFVGSYDDLVNRVASQEIDAAVGDITILAKREMDVSFTEPILSSGLSMMVPLRPNHTPWMLIKPFTRDVWFLVLATLSYTAGVLWYLERDSNPEFHGTWCVQLGAALWLIFSTIFFAHGRIHNYYTKTVMVVWLLVVFILTSSFTANLSSILVTEKLGAVPPGGRVGYDGDAFVLKYLKDALGYKESNIERIRSPEAYSEAFKSNNISAAYLETPYIRVFLSRYKDFTVSGETHRLGGFGFVFPKDSPLAADFSQAILQLAENGAAVSFEVLRHSFKKVWTATAKLNGKRESPKSSEQQDSGMNSP</sequence>
<feature type="transmembrane region" description="Helical" evidence="12">
    <location>
        <begin position="615"/>
        <end position="638"/>
    </location>
</feature>
<reference evidence="15 16" key="1">
    <citation type="submission" date="2022-12" db="EMBL/GenBank/DDBJ databases">
        <title>Chromosome-scale assembly of the Ensete ventricosum genome.</title>
        <authorList>
            <person name="Dussert Y."/>
            <person name="Stocks J."/>
            <person name="Wendawek A."/>
            <person name="Woldeyes F."/>
            <person name="Nichols R.A."/>
            <person name="Borrell J.S."/>
        </authorList>
    </citation>
    <scope>NUCLEOTIDE SEQUENCE [LARGE SCALE GENOMIC DNA]</scope>
    <source>
        <strain evidence="16">cv. Maze</strain>
        <tissue evidence="15">Seeds</tissue>
    </source>
</reference>
<keyword evidence="7" id="KW-0675">Receptor</keyword>